<dbReference type="AlphaFoldDB" id="A0A396YWT1"/>
<dbReference type="OrthoDB" id="4540541at2"/>
<comment type="caution">
    <text evidence="2">The sequence shown here is derived from an EMBL/GenBank/DDBJ whole genome shotgun (WGS) entry which is preliminary data.</text>
</comment>
<feature type="transmembrane region" description="Helical" evidence="1">
    <location>
        <begin position="41"/>
        <end position="62"/>
    </location>
</feature>
<keyword evidence="1" id="KW-0812">Transmembrane</keyword>
<evidence type="ECO:0000313" key="3">
    <source>
        <dbReference type="Proteomes" id="UP000265798"/>
    </source>
</evidence>
<keyword evidence="1" id="KW-0472">Membrane</keyword>
<dbReference type="InterPro" id="IPR009793">
    <property type="entry name" value="DUF1361"/>
</dbReference>
<organism evidence="2 3">
    <name type="scientific">Leptospira stimsonii</name>
    <dbReference type="NCBI Taxonomy" id="2202203"/>
    <lineage>
        <taxon>Bacteria</taxon>
        <taxon>Pseudomonadati</taxon>
        <taxon>Spirochaetota</taxon>
        <taxon>Spirochaetia</taxon>
        <taxon>Leptospirales</taxon>
        <taxon>Leptospiraceae</taxon>
        <taxon>Leptospira</taxon>
    </lineage>
</organism>
<feature type="transmembrane region" description="Helical" evidence="1">
    <location>
        <begin position="138"/>
        <end position="160"/>
    </location>
</feature>
<name>A0A396YWT1_9LEPT</name>
<gene>
    <name evidence="2" type="ORF">DLM75_20105</name>
</gene>
<evidence type="ECO:0000256" key="1">
    <source>
        <dbReference type="SAM" id="Phobius"/>
    </source>
</evidence>
<sequence>MNLKHASLLLPPLSLFLSCLLSLLFIELRVSISGKQSYVFLKWNLVLALIPVCIAYFLLFYYKIRKRSIDLIFVFLILVWLVFFPNSPYIVSDFIHLKPKSGIPLWFDILLIFSFAWNGLFSGYLSLRIIHNVLDDKFNAVINWMFVLTVAPLAALGVYIGRFYRWNSWDILTNPLALYEDMMEILIGIQENRRLLGILILISISIFFGYLIVYSLTRFSSHFKKSET</sequence>
<evidence type="ECO:0000313" key="2">
    <source>
        <dbReference type="EMBL" id="RHX85824.1"/>
    </source>
</evidence>
<feature type="transmembrane region" description="Helical" evidence="1">
    <location>
        <begin position="195"/>
        <end position="216"/>
    </location>
</feature>
<keyword evidence="1" id="KW-1133">Transmembrane helix</keyword>
<feature type="transmembrane region" description="Helical" evidence="1">
    <location>
        <begin position="69"/>
        <end position="91"/>
    </location>
</feature>
<dbReference type="RefSeq" id="WP_118970285.1">
    <property type="nucleotide sequence ID" value="NZ_QHCT01000007.1"/>
</dbReference>
<dbReference type="Pfam" id="PF07099">
    <property type="entry name" value="DUF1361"/>
    <property type="match status" value="1"/>
</dbReference>
<dbReference type="PROSITE" id="PS51257">
    <property type="entry name" value="PROKAR_LIPOPROTEIN"/>
    <property type="match status" value="1"/>
</dbReference>
<protein>
    <submittedName>
        <fullName evidence="2">DUF1361 domain-containing protein</fullName>
    </submittedName>
</protein>
<reference evidence="3" key="1">
    <citation type="submission" date="2018-05" db="EMBL/GenBank/DDBJ databases">
        <title>Leptospira yasudae sp. nov. and Leptospira stimsonii sp. nov., two pathogenic species of the genus Leptospira isolated from environmental sources.</title>
        <authorList>
            <person name="Casanovas-Massana A."/>
            <person name="Hamond C."/>
            <person name="Santos L.A."/>
            <person name="Hacker K.P."/>
            <person name="Balassiano I."/>
            <person name="Medeiros M.A."/>
            <person name="Reis M.G."/>
            <person name="Ko A.I."/>
            <person name="Wunder E.A."/>
        </authorList>
    </citation>
    <scope>NUCLEOTIDE SEQUENCE [LARGE SCALE GENOMIC DNA]</scope>
    <source>
        <strain evidence="3">Yale</strain>
    </source>
</reference>
<dbReference type="EMBL" id="QHCT01000007">
    <property type="protein sequence ID" value="RHX85824.1"/>
    <property type="molecule type" value="Genomic_DNA"/>
</dbReference>
<dbReference type="Proteomes" id="UP000265798">
    <property type="component" value="Unassembled WGS sequence"/>
</dbReference>
<accession>A0A396YWT1</accession>
<feature type="transmembrane region" description="Helical" evidence="1">
    <location>
        <begin position="103"/>
        <end position="126"/>
    </location>
</feature>
<proteinExistence type="predicted"/>